<dbReference type="InterPro" id="IPR036898">
    <property type="entry name" value="RNA_pol_Rpb7-like_N_sf"/>
</dbReference>
<dbReference type="GO" id="GO:0000428">
    <property type="term" value="C:DNA-directed RNA polymerase complex"/>
    <property type="evidence" value="ECO:0007669"/>
    <property type="project" value="UniProtKB-KW"/>
</dbReference>
<dbReference type="Pfam" id="PF03876">
    <property type="entry name" value="SHS2_Rpb7-N"/>
    <property type="match status" value="1"/>
</dbReference>
<feature type="domain" description="RNA polymerase Rpb7-like N-terminal" evidence="3">
    <location>
        <begin position="24"/>
        <end position="70"/>
    </location>
</feature>
<evidence type="ECO:0000259" key="3">
    <source>
        <dbReference type="Pfam" id="PF03876"/>
    </source>
</evidence>
<name>A0A8F6UA95_9VIRU</name>
<accession>A0A8F6UA95</accession>
<dbReference type="Gene3D" id="3.30.1490.120">
    <property type="entry name" value="RNA polymerase Rpb7-like, N-terminal domain"/>
    <property type="match status" value="1"/>
</dbReference>
<dbReference type="SUPFAM" id="SSF88798">
    <property type="entry name" value="N-terminal, heterodimerisation domain of RBP7 (RpoE)"/>
    <property type="match status" value="1"/>
</dbReference>
<keyword evidence="1" id="KW-0240">DNA-directed RNA polymerase</keyword>
<keyword evidence="2" id="KW-0804">Transcription</keyword>
<organism evidence="4">
    <name type="scientific">Rhinella marina erythrocytic-like virus</name>
    <dbReference type="NCBI Taxonomy" id="2859906"/>
    <lineage>
        <taxon>Viruses</taxon>
        <taxon>Varidnaviria</taxon>
        <taxon>Bamfordvirae</taxon>
        <taxon>Nucleocytoviricota</taxon>
        <taxon>Megaviricetes</taxon>
        <taxon>Pimascovirales</taxon>
        <taxon>Pimascovirales incertae sedis</taxon>
        <taxon>Iridoviridae</taxon>
    </lineage>
</organism>
<dbReference type="GO" id="GO:0006351">
    <property type="term" value="P:DNA-templated transcription"/>
    <property type="evidence" value="ECO:0007669"/>
    <property type="project" value="InterPro"/>
</dbReference>
<reference evidence="4" key="1">
    <citation type="submission" date="2021-02" db="EMBL/GenBank/DDBJ databases">
        <title>Distinct virome patterns of the invasive cane toad (Rhinella marina) across its native and introduced ranges.</title>
        <authorList>
            <person name="Russo A.G."/>
            <person name="Harding E.F."/>
            <person name="Yan G.J."/>
            <person name="Selechnik D."/>
            <person name="Ducatez S."/>
            <person name="DeVore J.L."/>
            <person name="Zhou J."/>
            <person name="Sarma R.R."/>
            <person name="Lee Y.P."/>
            <person name="Richardson M.F."/>
            <person name="Shine R."/>
            <person name="Rollins L.A."/>
            <person name="White P.A."/>
        </authorList>
    </citation>
    <scope>NUCLEOTIDE SEQUENCE</scope>
</reference>
<sequence>MSVPMDPITIYNPEDLTHEKYTTWVSVKPSQLCQPSLNLVTDILGNKILRNVDAKYGFILALNNIKILDNKIGEHGHVEYLTSMFITSILPRTGLVFKSKITTVLPEGCITNNPHFQNLLIGGKQTNLGYKMECGCLLNVNSITLAKIEATVFQRGKYTCICRHLCSQKI</sequence>
<evidence type="ECO:0000313" key="4">
    <source>
        <dbReference type="EMBL" id="QXT57816.1"/>
    </source>
</evidence>
<evidence type="ECO:0000256" key="1">
    <source>
        <dbReference type="ARBA" id="ARBA00022478"/>
    </source>
</evidence>
<dbReference type="EMBL" id="MW582939">
    <property type="protein sequence ID" value="QXT57816.1"/>
    <property type="molecule type" value="Genomic_DNA"/>
</dbReference>
<dbReference type="InterPro" id="IPR005576">
    <property type="entry name" value="Rpb7-like_N"/>
</dbReference>
<protein>
    <recommendedName>
        <fullName evidence="3">RNA polymerase Rpb7-like N-terminal domain-containing protein</fullName>
    </recommendedName>
</protein>
<proteinExistence type="predicted"/>
<evidence type="ECO:0000256" key="2">
    <source>
        <dbReference type="ARBA" id="ARBA00023163"/>
    </source>
</evidence>